<reference evidence="1 2" key="1">
    <citation type="submission" date="2017-02" db="EMBL/GenBank/DDBJ databases">
        <authorList>
            <person name="Peterson S.W."/>
        </authorList>
    </citation>
    <scope>NUCLEOTIDE SEQUENCE [LARGE SCALE GENOMIC DNA]</scope>
    <source>
        <strain evidence="1 2">ATCC 35992</strain>
    </source>
</reference>
<evidence type="ECO:0000313" key="2">
    <source>
        <dbReference type="Proteomes" id="UP000190814"/>
    </source>
</evidence>
<proteinExistence type="predicted"/>
<evidence type="ECO:0000313" key="1">
    <source>
        <dbReference type="EMBL" id="SKA64696.1"/>
    </source>
</evidence>
<keyword evidence="2" id="KW-1185">Reference proteome</keyword>
<organism evidence="1 2">
    <name type="scientific">Eubacterium uniforme</name>
    <dbReference type="NCBI Taxonomy" id="39495"/>
    <lineage>
        <taxon>Bacteria</taxon>
        <taxon>Bacillati</taxon>
        <taxon>Bacillota</taxon>
        <taxon>Clostridia</taxon>
        <taxon>Eubacteriales</taxon>
        <taxon>Eubacteriaceae</taxon>
        <taxon>Eubacterium</taxon>
    </lineage>
</organism>
<dbReference type="STRING" id="39495.SAMN02745111_01016"/>
<dbReference type="Proteomes" id="UP000190814">
    <property type="component" value="Unassembled WGS sequence"/>
</dbReference>
<protein>
    <submittedName>
        <fullName evidence="1">Uncharacterized protein</fullName>
    </submittedName>
</protein>
<accession>A0A1T4VIB8</accession>
<sequence length="154" mass="17611">MYGDMCLKIRKYISEMIIMVLVVTSLNYVPVEVEDYDYFVGFVSNLEYSNIMTNNGDGTYSYDCGYVDEGDTEFGIYYSTYWGDVASGWGTHVVYSSGYGRIVYNSTNDTVDYLVYADEEYTELIEDTTEKPAYYCGTSNRLQHMEKVEEGGCL</sequence>
<dbReference type="AlphaFoldDB" id="A0A1T4VIB8"/>
<dbReference type="EMBL" id="FUXZ01000005">
    <property type="protein sequence ID" value="SKA64696.1"/>
    <property type="molecule type" value="Genomic_DNA"/>
</dbReference>
<name>A0A1T4VIB8_9FIRM</name>
<gene>
    <name evidence="1" type="ORF">SAMN02745111_01016</name>
</gene>